<organism evidence="2 3">
    <name type="scientific">Lottia gigantea</name>
    <name type="common">Giant owl limpet</name>
    <dbReference type="NCBI Taxonomy" id="225164"/>
    <lineage>
        <taxon>Eukaryota</taxon>
        <taxon>Metazoa</taxon>
        <taxon>Spiralia</taxon>
        <taxon>Lophotrochozoa</taxon>
        <taxon>Mollusca</taxon>
        <taxon>Gastropoda</taxon>
        <taxon>Patellogastropoda</taxon>
        <taxon>Lottioidea</taxon>
        <taxon>Lottiidae</taxon>
        <taxon>Lottia</taxon>
    </lineage>
</organism>
<keyword evidence="1" id="KW-0812">Transmembrane</keyword>
<keyword evidence="1" id="KW-1133">Transmembrane helix</keyword>
<reference evidence="2 3" key="1">
    <citation type="journal article" date="2013" name="Nature">
        <title>Insights into bilaterian evolution from three spiralian genomes.</title>
        <authorList>
            <person name="Simakov O."/>
            <person name="Marletaz F."/>
            <person name="Cho S.J."/>
            <person name="Edsinger-Gonzales E."/>
            <person name="Havlak P."/>
            <person name="Hellsten U."/>
            <person name="Kuo D.H."/>
            <person name="Larsson T."/>
            <person name="Lv J."/>
            <person name="Arendt D."/>
            <person name="Savage R."/>
            <person name="Osoegawa K."/>
            <person name="de Jong P."/>
            <person name="Grimwood J."/>
            <person name="Chapman J.A."/>
            <person name="Shapiro H."/>
            <person name="Aerts A."/>
            <person name="Otillar R.P."/>
            <person name="Terry A.Y."/>
            <person name="Boore J.L."/>
            <person name="Grigoriev I.V."/>
            <person name="Lindberg D.R."/>
            <person name="Seaver E.C."/>
            <person name="Weisblat D.A."/>
            <person name="Putnam N.H."/>
            <person name="Rokhsar D.S."/>
        </authorList>
    </citation>
    <scope>NUCLEOTIDE SEQUENCE [LARGE SCALE GENOMIC DNA]</scope>
</reference>
<evidence type="ECO:0000313" key="2">
    <source>
        <dbReference type="EMBL" id="ESP00530.1"/>
    </source>
</evidence>
<dbReference type="CTD" id="20230873"/>
<gene>
    <name evidence="2" type="ORF">LOTGIDRAFT_112684</name>
</gene>
<dbReference type="RefSeq" id="XP_009048649.1">
    <property type="nucleotide sequence ID" value="XM_009050401.1"/>
</dbReference>
<dbReference type="Proteomes" id="UP000030746">
    <property type="component" value="Unassembled WGS sequence"/>
</dbReference>
<dbReference type="KEGG" id="lgi:LOTGIDRAFT_112684"/>
<evidence type="ECO:0000313" key="3">
    <source>
        <dbReference type="Proteomes" id="UP000030746"/>
    </source>
</evidence>
<dbReference type="GeneID" id="20230873"/>
<dbReference type="EMBL" id="KB200701">
    <property type="protein sequence ID" value="ESP00530.1"/>
    <property type="molecule type" value="Genomic_DNA"/>
</dbReference>
<sequence length="71" mass="7857">MAIYFNSSTLQSKDLGKISLIVITLCMALPIFISPHGAERSKTPFHFNLTLIGAQFIICCMTGPFNYTSKN</sequence>
<accession>V4CEW9</accession>
<dbReference type="HOGENOM" id="CLU_2742923_0_0_1"/>
<name>V4CEW9_LOTGI</name>
<evidence type="ECO:0000256" key="1">
    <source>
        <dbReference type="SAM" id="Phobius"/>
    </source>
</evidence>
<feature type="transmembrane region" description="Helical" evidence="1">
    <location>
        <begin position="15"/>
        <end position="33"/>
    </location>
</feature>
<protein>
    <submittedName>
        <fullName evidence="2">Uncharacterized protein</fullName>
    </submittedName>
</protein>
<keyword evidence="3" id="KW-1185">Reference proteome</keyword>
<keyword evidence="1" id="KW-0472">Membrane</keyword>
<feature type="transmembrane region" description="Helical" evidence="1">
    <location>
        <begin position="45"/>
        <end position="65"/>
    </location>
</feature>
<dbReference type="AlphaFoldDB" id="V4CEW9"/>
<proteinExistence type="predicted"/>